<dbReference type="SUPFAM" id="SSF57196">
    <property type="entry name" value="EGF/Laminin"/>
    <property type="match status" value="1"/>
</dbReference>
<comment type="caution">
    <text evidence="14">Lacks conserved residue(s) required for the propagation of feature annotation.</text>
</comment>
<dbReference type="SUPFAM" id="SSF57424">
    <property type="entry name" value="LDL receptor-like module"/>
    <property type="match status" value="7"/>
</dbReference>
<sequence>MYWCDAYYDHIEKIYLNSSHRTVVYSGKELNHPFGIAHYKNYIFWTDYMNASIFRLDLSSNDVALMRAERPPLFGIQVYDPQSQKGNNKCSANHGGCGTSALCLTTPAGHMCACADGQHLEKDNITCSSPSEVTETKSCGPAEFQCQNQHCIQLSWKCDGDYDCSDGSDEDLHLCSNRICPADQFKCLSNRCIPKRWLCDGTDDCGSNEDESNRTCSAQTCQPGQFPCENGRCIQEDWRCDRDDDCGDQSDESSSCDFPTCEPLTQFGCTNGKCISVKWHCDSEDDCGDSSDEVGCVRACSVAQFQCTSGKCIPEHWMCDGDNDCGDLSDENTTCSRTALSNINDCSEKEFHCRGDGNCIPEIWRCDGDKDCEDGSDEFACEGAKRMCDPKAKFTCKVSGKCISKDWVCDGDIDCEDQSDEEGCEVSVCRPPKFPCAMTRLCASRQNESVTAGGTVPTILTRDHTV</sequence>
<dbReference type="GeneID" id="113079617"/>
<keyword evidence="4" id="KW-0254">Endocytosis</keyword>
<feature type="disulfide bond" evidence="14">
    <location>
        <begin position="300"/>
        <end position="312"/>
    </location>
</feature>
<dbReference type="PRINTS" id="PR00261">
    <property type="entry name" value="LDLRECEPTOR"/>
</dbReference>
<dbReference type="Pfam" id="PF00057">
    <property type="entry name" value="Ldl_recept_a"/>
    <property type="match status" value="7"/>
</dbReference>
<evidence type="ECO:0000256" key="15">
    <source>
        <dbReference type="PROSITE-ProRule" id="PRU00461"/>
    </source>
</evidence>
<feature type="non-terminal residue" evidence="17">
    <location>
        <position position="466"/>
    </location>
</feature>
<dbReference type="PROSITE" id="PS51120">
    <property type="entry name" value="LDLRB"/>
    <property type="match status" value="1"/>
</dbReference>
<dbReference type="PANTHER" id="PTHR22722:SF5">
    <property type="entry name" value="LOW-DENSITY LIPOPROTEIN RECEPTOR-RELATED PROTEIN 1B"/>
    <property type="match status" value="1"/>
</dbReference>
<dbReference type="GO" id="GO:0006897">
    <property type="term" value="P:endocytosis"/>
    <property type="evidence" value="ECO:0007669"/>
    <property type="project" value="UniProtKB-KW"/>
</dbReference>
<evidence type="ECO:0000256" key="1">
    <source>
        <dbReference type="ARBA" id="ARBA00004479"/>
    </source>
</evidence>
<comment type="similarity">
    <text evidence="2">Belongs to the LDLR family.</text>
</comment>
<keyword evidence="6" id="KW-0732">Signal</keyword>
<accession>A0A6P6NHN0</accession>
<keyword evidence="10" id="KW-0472">Membrane</keyword>
<keyword evidence="5" id="KW-0812">Transmembrane</keyword>
<evidence type="ECO:0000313" key="17">
    <source>
        <dbReference type="RefSeq" id="XP_026107646.1"/>
    </source>
</evidence>
<feature type="disulfide bond" evidence="14">
    <location>
        <begin position="146"/>
        <end position="164"/>
    </location>
</feature>
<organism evidence="16 17">
    <name type="scientific">Carassius auratus</name>
    <name type="common">Goldfish</name>
    <dbReference type="NCBI Taxonomy" id="7957"/>
    <lineage>
        <taxon>Eukaryota</taxon>
        <taxon>Metazoa</taxon>
        <taxon>Chordata</taxon>
        <taxon>Craniata</taxon>
        <taxon>Vertebrata</taxon>
        <taxon>Euteleostomi</taxon>
        <taxon>Actinopterygii</taxon>
        <taxon>Neopterygii</taxon>
        <taxon>Teleostei</taxon>
        <taxon>Ostariophysi</taxon>
        <taxon>Cypriniformes</taxon>
        <taxon>Cyprinidae</taxon>
        <taxon>Cyprininae</taxon>
        <taxon>Carassius</taxon>
    </lineage>
</organism>
<dbReference type="FunFam" id="4.10.400.10:FF:000005">
    <property type="entry name" value="low-density lipoprotein receptor-related protein 1B"/>
    <property type="match status" value="2"/>
</dbReference>
<dbReference type="PANTHER" id="PTHR22722">
    <property type="entry name" value="LOW-DENSITY LIPOPROTEIN RECEPTOR-RELATED PROTEIN 2-RELATED"/>
    <property type="match status" value="1"/>
</dbReference>
<dbReference type="Gene3D" id="4.10.400.10">
    <property type="entry name" value="Low-density Lipoprotein Receptor"/>
    <property type="match status" value="7"/>
</dbReference>
<feature type="disulfide bond" evidence="14">
    <location>
        <begin position="269"/>
        <end position="287"/>
    </location>
</feature>
<dbReference type="Gene3D" id="2.120.10.30">
    <property type="entry name" value="TolB, C-terminal domain"/>
    <property type="match status" value="1"/>
</dbReference>
<evidence type="ECO:0000256" key="4">
    <source>
        <dbReference type="ARBA" id="ARBA00022583"/>
    </source>
</evidence>
<dbReference type="AlphaFoldDB" id="A0A6P6NHN0"/>
<dbReference type="FunFam" id="4.10.400.10:FF:000002">
    <property type="entry name" value="Low-density lipoprotein receptor-related protein 1"/>
    <property type="match status" value="1"/>
</dbReference>
<evidence type="ECO:0000256" key="10">
    <source>
        <dbReference type="ARBA" id="ARBA00023136"/>
    </source>
</evidence>
<evidence type="ECO:0000256" key="7">
    <source>
        <dbReference type="ARBA" id="ARBA00022737"/>
    </source>
</evidence>
<dbReference type="OrthoDB" id="8940267at2759"/>
<feature type="disulfide bond" evidence="14">
    <location>
        <begin position="307"/>
        <end position="325"/>
    </location>
</feature>
<reference evidence="17" key="1">
    <citation type="submission" date="2025-08" db="UniProtKB">
        <authorList>
            <consortium name="RefSeq"/>
        </authorList>
    </citation>
    <scope>IDENTIFICATION</scope>
    <source>
        <strain evidence="17">Wakin</strain>
        <tissue evidence="17">Muscle</tissue>
    </source>
</reference>
<dbReference type="InterPro" id="IPR011042">
    <property type="entry name" value="6-blade_b-propeller_TolB-like"/>
</dbReference>
<dbReference type="PROSITE" id="PS01209">
    <property type="entry name" value="LDLRA_1"/>
    <property type="match status" value="5"/>
</dbReference>
<feature type="disulfide bond" evidence="14">
    <location>
        <begin position="221"/>
        <end position="233"/>
    </location>
</feature>
<comment type="subcellular location">
    <subcellularLocation>
        <location evidence="1">Membrane</location>
        <topology evidence="1">Single-pass type I membrane protein</topology>
    </subcellularLocation>
</comment>
<keyword evidence="12" id="KW-0675">Receptor</keyword>
<evidence type="ECO:0000256" key="9">
    <source>
        <dbReference type="ARBA" id="ARBA00022989"/>
    </source>
</evidence>
<dbReference type="RefSeq" id="XP_026107646.1">
    <property type="nucleotide sequence ID" value="XM_026251861.1"/>
</dbReference>
<dbReference type="PROSITE" id="PS50068">
    <property type="entry name" value="LDLRA_2"/>
    <property type="match status" value="7"/>
</dbReference>
<keyword evidence="9" id="KW-1133">Transmembrane helix</keyword>
<keyword evidence="16" id="KW-1185">Reference proteome</keyword>
<keyword evidence="8" id="KW-0106">Calcium</keyword>
<dbReference type="KEGG" id="caua:113079617"/>
<feature type="disulfide bond" evidence="14">
    <location>
        <begin position="281"/>
        <end position="296"/>
    </location>
</feature>
<dbReference type="Proteomes" id="UP000515129">
    <property type="component" value="Unplaced"/>
</dbReference>
<dbReference type="FunFam" id="4.10.400.10:FF:000001">
    <property type="entry name" value="Low-density lipoprotein receptor-related protein 1"/>
    <property type="match status" value="2"/>
</dbReference>
<feature type="disulfide bond" evidence="14">
    <location>
        <begin position="366"/>
        <end position="381"/>
    </location>
</feature>
<dbReference type="CDD" id="cd00112">
    <property type="entry name" value="LDLa"/>
    <property type="match status" value="6"/>
</dbReference>
<proteinExistence type="inferred from homology"/>
<dbReference type="GO" id="GO:0005886">
    <property type="term" value="C:plasma membrane"/>
    <property type="evidence" value="ECO:0007669"/>
    <property type="project" value="TreeGrafter"/>
</dbReference>
<keyword evidence="3" id="KW-0245">EGF-like domain</keyword>
<dbReference type="InterPro" id="IPR051221">
    <property type="entry name" value="LDLR-related"/>
</dbReference>
<dbReference type="InterPro" id="IPR000033">
    <property type="entry name" value="LDLR_classB_rpt"/>
</dbReference>
<feature type="disulfide bond" evidence="14">
    <location>
        <begin position="139"/>
        <end position="151"/>
    </location>
</feature>
<evidence type="ECO:0000256" key="2">
    <source>
        <dbReference type="ARBA" id="ARBA00009939"/>
    </source>
</evidence>
<dbReference type="SMART" id="SM00192">
    <property type="entry name" value="LDLa"/>
    <property type="match status" value="7"/>
</dbReference>
<gene>
    <name evidence="17" type="primary">LOC113079617</name>
</gene>
<feature type="disulfide bond" evidence="14">
    <location>
        <begin position="180"/>
        <end position="192"/>
    </location>
</feature>
<evidence type="ECO:0000256" key="3">
    <source>
        <dbReference type="ARBA" id="ARBA00022536"/>
    </source>
</evidence>
<dbReference type="InterPro" id="IPR036055">
    <property type="entry name" value="LDL_receptor-like_sf"/>
</dbReference>
<dbReference type="SUPFAM" id="SSF63825">
    <property type="entry name" value="YWTD domain"/>
    <property type="match status" value="1"/>
</dbReference>
<dbReference type="FunFam" id="4.10.400.10:FF:000004">
    <property type="entry name" value="Low-density lipoprotein receptor-related protein 1"/>
    <property type="match status" value="1"/>
</dbReference>
<dbReference type="SMART" id="SM00135">
    <property type="entry name" value="LY"/>
    <property type="match status" value="1"/>
</dbReference>
<dbReference type="GO" id="GO:0005041">
    <property type="term" value="F:low-density lipoprotein particle receptor activity"/>
    <property type="evidence" value="ECO:0007669"/>
    <property type="project" value="TreeGrafter"/>
</dbReference>
<protein>
    <submittedName>
        <fullName evidence="17">Low-density lipoprotein receptor-related protein 1B-like</fullName>
    </submittedName>
</protein>
<evidence type="ECO:0000256" key="5">
    <source>
        <dbReference type="ARBA" id="ARBA00022692"/>
    </source>
</evidence>
<feature type="repeat" description="LDL-receptor class B" evidence="15">
    <location>
        <begin position="1"/>
        <end position="42"/>
    </location>
</feature>
<dbReference type="InterPro" id="IPR002172">
    <property type="entry name" value="LDrepeatLR_classA_rpt"/>
</dbReference>
<dbReference type="InterPro" id="IPR023415">
    <property type="entry name" value="LDLR_class-A_CS"/>
</dbReference>
<evidence type="ECO:0000256" key="14">
    <source>
        <dbReference type="PROSITE-ProRule" id="PRU00124"/>
    </source>
</evidence>
<keyword evidence="11 14" id="KW-1015">Disulfide bond</keyword>
<dbReference type="GO" id="GO:0043235">
    <property type="term" value="C:receptor complex"/>
    <property type="evidence" value="ECO:0007669"/>
    <property type="project" value="TreeGrafter"/>
</dbReference>
<evidence type="ECO:0000256" key="11">
    <source>
        <dbReference type="ARBA" id="ARBA00023157"/>
    </source>
</evidence>
<keyword evidence="13" id="KW-0325">Glycoprotein</keyword>
<evidence type="ECO:0000256" key="6">
    <source>
        <dbReference type="ARBA" id="ARBA00022729"/>
    </source>
</evidence>
<feature type="disulfide bond" evidence="14">
    <location>
        <begin position="228"/>
        <end position="246"/>
    </location>
</feature>
<keyword evidence="7" id="KW-0677">Repeat</keyword>
<name>A0A6P6NHN0_CARAU</name>
<feature type="disulfide bond" evidence="14">
    <location>
        <begin position="409"/>
        <end position="424"/>
    </location>
</feature>
<evidence type="ECO:0000256" key="13">
    <source>
        <dbReference type="ARBA" id="ARBA00023180"/>
    </source>
</evidence>
<evidence type="ECO:0000256" key="12">
    <source>
        <dbReference type="ARBA" id="ARBA00023170"/>
    </source>
</evidence>
<evidence type="ECO:0000313" key="16">
    <source>
        <dbReference type="Proteomes" id="UP000515129"/>
    </source>
</evidence>
<evidence type="ECO:0000256" key="8">
    <source>
        <dbReference type="ARBA" id="ARBA00022837"/>
    </source>
</evidence>
<feature type="disulfide bond" evidence="14">
    <location>
        <begin position="187"/>
        <end position="205"/>
    </location>
</feature>